<dbReference type="Proteomes" id="UP001187415">
    <property type="component" value="Unassembled WGS sequence"/>
</dbReference>
<evidence type="ECO:0000313" key="3">
    <source>
        <dbReference type="Proteomes" id="UP001187415"/>
    </source>
</evidence>
<protein>
    <submittedName>
        <fullName evidence="2">Uncharacterized protein</fullName>
    </submittedName>
</protein>
<dbReference type="AlphaFoldDB" id="A0AA88SBY5"/>
<feature type="region of interest" description="Disordered" evidence="1">
    <location>
        <begin position="78"/>
        <end position="103"/>
    </location>
</feature>
<reference evidence="2" key="1">
    <citation type="submission" date="2023-07" db="EMBL/GenBank/DDBJ databases">
        <title>Chromosome-level Genome Assembly of Striped Snakehead (Channa striata).</title>
        <authorList>
            <person name="Liu H."/>
        </authorList>
    </citation>
    <scope>NUCLEOTIDE SEQUENCE</scope>
    <source>
        <strain evidence="2">Gz</strain>
        <tissue evidence="2">Muscle</tissue>
    </source>
</reference>
<name>A0AA88SBY5_CHASR</name>
<feature type="compositionally biased region" description="Basic residues" evidence="1">
    <location>
        <begin position="78"/>
        <end position="87"/>
    </location>
</feature>
<organism evidence="2 3">
    <name type="scientific">Channa striata</name>
    <name type="common">Snakehead murrel</name>
    <name type="synonym">Ophicephalus striatus</name>
    <dbReference type="NCBI Taxonomy" id="64152"/>
    <lineage>
        <taxon>Eukaryota</taxon>
        <taxon>Metazoa</taxon>
        <taxon>Chordata</taxon>
        <taxon>Craniata</taxon>
        <taxon>Vertebrata</taxon>
        <taxon>Euteleostomi</taxon>
        <taxon>Actinopterygii</taxon>
        <taxon>Neopterygii</taxon>
        <taxon>Teleostei</taxon>
        <taxon>Neoteleostei</taxon>
        <taxon>Acanthomorphata</taxon>
        <taxon>Anabantaria</taxon>
        <taxon>Anabantiformes</taxon>
        <taxon>Channoidei</taxon>
        <taxon>Channidae</taxon>
        <taxon>Channa</taxon>
    </lineage>
</organism>
<dbReference type="EMBL" id="JAUPFM010000016">
    <property type="protein sequence ID" value="KAK2826736.1"/>
    <property type="molecule type" value="Genomic_DNA"/>
</dbReference>
<sequence>MSAVALTYLPRRGGLRPPLHFSFTVSAVASGERAAQMPECHYQCRAGVVQSDLRCPDNEGSKLTKRRRHNNRHATIKTTKMKQKEKKRPTLEGGRLSFLWPGQEGGDANVGSDTGGGCQGLKMSILCAQTARCLVVFNRSGMRGTVPNSLTGIFLCPLLQKAPLLLHPAERERDRDGERQHRRPVGAVRRLGRALASPRLTSSCAANPLIPFRLELPFYFESPARRSSCVRCLSVSTAAPRSSYFTAIRRRRDTSRTCRGAGFCASPPASQDTGPAARRDERTRQVWTLRTAARQRRTGF</sequence>
<gene>
    <name evidence="2" type="ORF">Q5P01_020950</name>
</gene>
<accession>A0AA88SBY5</accession>
<evidence type="ECO:0000256" key="1">
    <source>
        <dbReference type="SAM" id="MobiDB-lite"/>
    </source>
</evidence>
<evidence type="ECO:0000313" key="2">
    <source>
        <dbReference type="EMBL" id="KAK2826736.1"/>
    </source>
</evidence>
<proteinExistence type="predicted"/>
<keyword evidence="3" id="KW-1185">Reference proteome</keyword>
<comment type="caution">
    <text evidence="2">The sequence shown here is derived from an EMBL/GenBank/DDBJ whole genome shotgun (WGS) entry which is preliminary data.</text>
</comment>